<evidence type="ECO:0000256" key="4">
    <source>
        <dbReference type="ARBA" id="ARBA00022692"/>
    </source>
</evidence>
<dbReference type="GO" id="GO:0022857">
    <property type="term" value="F:transmembrane transporter activity"/>
    <property type="evidence" value="ECO:0007669"/>
    <property type="project" value="InterPro"/>
</dbReference>
<feature type="transmembrane region" description="Helical" evidence="7">
    <location>
        <begin position="408"/>
        <end position="426"/>
    </location>
</feature>
<feature type="transmembrane region" description="Helical" evidence="7">
    <location>
        <begin position="141"/>
        <end position="161"/>
    </location>
</feature>
<feature type="transmembrane region" description="Helical" evidence="7">
    <location>
        <begin position="83"/>
        <end position="102"/>
    </location>
</feature>
<feature type="transmembrane region" description="Helical" evidence="7">
    <location>
        <begin position="228"/>
        <end position="251"/>
    </location>
</feature>
<dbReference type="GO" id="GO:0005886">
    <property type="term" value="C:plasma membrane"/>
    <property type="evidence" value="ECO:0007669"/>
    <property type="project" value="UniProtKB-SubCell"/>
</dbReference>
<dbReference type="STRING" id="587909.SAMN05421810_102551"/>
<sequence>MPERGPGVRAGRKEWLGLAVLGLPTLVVALDIGVLFLALPHLSADLGASDVEQLWIMDIYGFLMAGCLITMGNLGDRIGRRRLLLIGVTCFGVLSVAAAYSTSPEMLIVSRALMGIAAATLMPSTLALISNMFRDEDQRRIAIAAWMSCMMVGSALGPVVGGLLLDLFWWGAVFLLGVPVALLLVVAGPVLLPEYRNPNPGRLDLTSVILSLATTLPIIYGVKEVATGHLGSALVPVGAIVVGIVFGVVLVRRQLRLPDPLLDLRLFRNRAFSATLVSQLVAAGIMAGTFLLVSQYVQTVMGLSPAEAGLWLLPLGLSIAVGSQLSQLLVRWMSHKAAIAGGLALSALGFLPITQVTPAGGLLLAVIGGAVLHLGTGPLFALGANLVVGSVPPERAGSAASLSETSNIFGSTLGLAVLGTLGAAVYRSGMSDVTVPGVSPEAADAARGTISGAVVTAQNMADATSLLRAAREAYTTGVHVAAIAGAVAFLALAALVLRAFTHQRRRPTAATVETVGTA</sequence>
<dbReference type="InterPro" id="IPR020846">
    <property type="entry name" value="MFS_dom"/>
</dbReference>
<dbReference type="PANTHER" id="PTHR42718">
    <property type="entry name" value="MAJOR FACILITATOR SUPERFAMILY MULTIDRUG TRANSPORTER MFSC"/>
    <property type="match status" value="1"/>
</dbReference>
<accession>A0A1I5Q8U5</accession>
<evidence type="ECO:0000256" key="7">
    <source>
        <dbReference type="SAM" id="Phobius"/>
    </source>
</evidence>
<comment type="subcellular location">
    <subcellularLocation>
        <location evidence="1">Cell membrane</location>
        <topology evidence="1">Multi-pass membrane protein</topology>
    </subcellularLocation>
</comment>
<reference evidence="10" key="1">
    <citation type="submission" date="2016-10" db="EMBL/GenBank/DDBJ databases">
        <authorList>
            <person name="Varghese N."/>
            <person name="Submissions S."/>
        </authorList>
    </citation>
    <scope>NUCLEOTIDE SEQUENCE [LARGE SCALE GENOMIC DNA]</scope>
    <source>
        <strain evidence="10">CGMCC 4.5579</strain>
    </source>
</reference>
<feature type="transmembrane region" description="Helical" evidence="7">
    <location>
        <begin position="272"/>
        <end position="297"/>
    </location>
</feature>
<feature type="transmembrane region" description="Helical" evidence="7">
    <location>
        <begin position="476"/>
        <end position="497"/>
    </location>
</feature>
<evidence type="ECO:0000256" key="6">
    <source>
        <dbReference type="ARBA" id="ARBA00023136"/>
    </source>
</evidence>
<keyword evidence="2" id="KW-0813">Transport</keyword>
<feature type="transmembrane region" description="Helical" evidence="7">
    <location>
        <begin position="108"/>
        <end position="129"/>
    </location>
</feature>
<feature type="transmembrane region" description="Helical" evidence="7">
    <location>
        <begin position="362"/>
        <end position="388"/>
    </location>
</feature>
<feature type="transmembrane region" description="Helical" evidence="7">
    <location>
        <begin position="54"/>
        <end position="71"/>
    </location>
</feature>
<evidence type="ECO:0000256" key="1">
    <source>
        <dbReference type="ARBA" id="ARBA00004651"/>
    </source>
</evidence>
<feature type="transmembrane region" description="Helical" evidence="7">
    <location>
        <begin position="203"/>
        <end position="222"/>
    </location>
</feature>
<feature type="transmembrane region" description="Helical" evidence="7">
    <location>
        <begin position="337"/>
        <end position="356"/>
    </location>
</feature>
<keyword evidence="5 7" id="KW-1133">Transmembrane helix</keyword>
<dbReference type="InterPro" id="IPR011701">
    <property type="entry name" value="MFS"/>
</dbReference>
<feature type="domain" description="Major facilitator superfamily (MFS) profile" evidence="8">
    <location>
        <begin position="17"/>
        <end position="506"/>
    </location>
</feature>
<dbReference type="SUPFAM" id="SSF103473">
    <property type="entry name" value="MFS general substrate transporter"/>
    <property type="match status" value="1"/>
</dbReference>
<dbReference type="PANTHER" id="PTHR42718:SF47">
    <property type="entry name" value="METHYL VIOLOGEN RESISTANCE PROTEIN SMVA"/>
    <property type="match status" value="1"/>
</dbReference>
<evidence type="ECO:0000259" key="8">
    <source>
        <dbReference type="PROSITE" id="PS50850"/>
    </source>
</evidence>
<dbReference type="Gene3D" id="1.20.1250.20">
    <property type="entry name" value="MFS general substrate transporter like domains"/>
    <property type="match status" value="1"/>
</dbReference>
<dbReference type="PROSITE" id="PS50850">
    <property type="entry name" value="MFS"/>
    <property type="match status" value="1"/>
</dbReference>
<keyword evidence="6 7" id="KW-0472">Membrane</keyword>
<feature type="transmembrane region" description="Helical" evidence="7">
    <location>
        <begin position="167"/>
        <end position="191"/>
    </location>
</feature>
<evidence type="ECO:0000313" key="10">
    <source>
        <dbReference type="Proteomes" id="UP000198727"/>
    </source>
</evidence>
<dbReference type="Pfam" id="PF07690">
    <property type="entry name" value="MFS_1"/>
    <property type="match status" value="1"/>
</dbReference>
<dbReference type="AlphaFoldDB" id="A0A1I5Q8U5"/>
<gene>
    <name evidence="9" type="ORF">SAMN05421810_102551</name>
</gene>
<evidence type="ECO:0000256" key="5">
    <source>
        <dbReference type="ARBA" id="ARBA00022989"/>
    </source>
</evidence>
<organism evidence="9 10">
    <name type="scientific">Amycolatopsis arida</name>
    <dbReference type="NCBI Taxonomy" id="587909"/>
    <lineage>
        <taxon>Bacteria</taxon>
        <taxon>Bacillati</taxon>
        <taxon>Actinomycetota</taxon>
        <taxon>Actinomycetes</taxon>
        <taxon>Pseudonocardiales</taxon>
        <taxon>Pseudonocardiaceae</taxon>
        <taxon>Amycolatopsis</taxon>
    </lineage>
</organism>
<evidence type="ECO:0000313" key="9">
    <source>
        <dbReference type="EMBL" id="SFP42675.1"/>
    </source>
</evidence>
<evidence type="ECO:0000256" key="3">
    <source>
        <dbReference type="ARBA" id="ARBA00022475"/>
    </source>
</evidence>
<feature type="transmembrane region" description="Helical" evidence="7">
    <location>
        <begin position="15"/>
        <end position="42"/>
    </location>
</feature>
<name>A0A1I5Q8U5_9PSEU</name>
<keyword evidence="10" id="KW-1185">Reference proteome</keyword>
<dbReference type="InterPro" id="IPR036259">
    <property type="entry name" value="MFS_trans_sf"/>
</dbReference>
<evidence type="ECO:0000256" key="2">
    <source>
        <dbReference type="ARBA" id="ARBA00022448"/>
    </source>
</evidence>
<keyword evidence="3" id="KW-1003">Cell membrane</keyword>
<dbReference type="EMBL" id="FOWW01000002">
    <property type="protein sequence ID" value="SFP42675.1"/>
    <property type="molecule type" value="Genomic_DNA"/>
</dbReference>
<dbReference type="Proteomes" id="UP000198727">
    <property type="component" value="Unassembled WGS sequence"/>
</dbReference>
<feature type="transmembrane region" description="Helical" evidence="7">
    <location>
        <begin position="309"/>
        <end position="330"/>
    </location>
</feature>
<protein>
    <submittedName>
        <fullName evidence="9">MFS transporter, DHA2 family, multidrug resistance protein</fullName>
    </submittedName>
</protein>
<dbReference type="CDD" id="cd17321">
    <property type="entry name" value="MFS_MMR_MDR_like"/>
    <property type="match status" value="1"/>
</dbReference>
<proteinExistence type="predicted"/>
<keyword evidence="4 7" id="KW-0812">Transmembrane</keyword>
<dbReference type="OrthoDB" id="4172724at2"/>